<organism evidence="2 3">
    <name type="scientific">Ceutorhynchus assimilis</name>
    <name type="common">cabbage seed weevil</name>
    <dbReference type="NCBI Taxonomy" id="467358"/>
    <lineage>
        <taxon>Eukaryota</taxon>
        <taxon>Metazoa</taxon>
        <taxon>Ecdysozoa</taxon>
        <taxon>Arthropoda</taxon>
        <taxon>Hexapoda</taxon>
        <taxon>Insecta</taxon>
        <taxon>Pterygota</taxon>
        <taxon>Neoptera</taxon>
        <taxon>Endopterygota</taxon>
        <taxon>Coleoptera</taxon>
        <taxon>Polyphaga</taxon>
        <taxon>Cucujiformia</taxon>
        <taxon>Curculionidae</taxon>
        <taxon>Ceutorhynchinae</taxon>
        <taxon>Ceutorhynchus</taxon>
    </lineage>
</organism>
<reference evidence="2" key="1">
    <citation type="submission" date="2022-01" db="EMBL/GenBank/DDBJ databases">
        <authorList>
            <person name="King R."/>
        </authorList>
    </citation>
    <scope>NUCLEOTIDE SEQUENCE</scope>
</reference>
<evidence type="ECO:0000259" key="1">
    <source>
        <dbReference type="PROSITE" id="PS51029"/>
    </source>
</evidence>
<dbReference type="SMART" id="SM00595">
    <property type="entry name" value="MADF"/>
    <property type="match status" value="1"/>
</dbReference>
<protein>
    <recommendedName>
        <fullName evidence="1">MADF domain-containing protein</fullName>
    </recommendedName>
</protein>
<name>A0A9N9QIB2_9CUCU</name>
<dbReference type="Pfam" id="PF10545">
    <property type="entry name" value="MADF_DNA_bdg"/>
    <property type="match status" value="1"/>
</dbReference>
<evidence type="ECO:0000313" key="2">
    <source>
        <dbReference type="EMBL" id="CAG9771658.1"/>
    </source>
</evidence>
<dbReference type="Proteomes" id="UP001152799">
    <property type="component" value="Chromosome 7"/>
</dbReference>
<proteinExistence type="predicted"/>
<dbReference type="PANTHER" id="PTHR12243">
    <property type="entry name" value="MADF DOMAIN TRANSCRIPTION FACTOR"/>
    <property type="match status" value="1"/>
</dbReference>
<dbReference type="PANTHER" id="PTHR12243:SF67">
    <property type="entry name" value="COREPRESSOR OF PANGOLIN, ISOFORM A-RELATED"/>
    <property type="match status" value="1"/>
</dbReference>
<sequence length="231" mass="27478">MDHGVFGNIPSSYRIEVDTEHLLKLVAERSILWDRRRSDYKNKNLTDTGWHEVCCKLFVHFESYDDGFKTKLCKLVKSRWSNLRDSWIKHMKKRMQPDCRLTRNYTYHDQMLFLTNVYQFELDDNFFGTEENVCETIIVKEEKFSSEDDDSSPSVIFYPQLEPKPSVSYKRNIEEVEETSEEEMKLDGENRHISFFKAIIPSINEFQDSQTLEFQIGVLELIRSIKKKKCS</sequence>
<dbReference type="AlphaFoldDB" id="A0A9N9QIB2"/>
<feature type="domain" description="MADF" evidence="1">
    <location>
        <begin position="21"/>
        <end position="119"/>
    </location>
</feature>
<dbReference type="InterPro" id="IPR039353">
    <property type="entry name" value="TF_Adf1"/>
</dbReference>
<dbReference type="InterPro" id="IPR006578">
    <property type="entry name" value="MADF-dom"/>
</dbReference>
<dbReference type="OrthoDB" id="10071528at2759"/>
<dbReference type="EMBL" id="OU892283">
    <property type="protein sequence ID" value="CAG9771658.1"/>
    <property type="molecule type" value="Genomic_DNA"/>
</dbReference>
<evidence type="ECO:0000313" key="3">
    <source>
        <dbReference type="Proteomes" id="UP001152799"/>
    </source>
</evidence>
<keyword evidence="3" id="KW-1185">Reference proteome</keyword>
<dbReference type="PROSITE" id="PS51029">
    <property type="entry name" value="MADF"/>
    <property type="match status" value="1"/>
</dbReference>
<gene>
    <name evidence="2" type="ORF">CEUTPL_LOCUS12088</name>
</gene>
<accession>A0A9N9QIB2</accession>